<reference evidence="5 6" key="1">
    <citation type="submission" date="2023-03" db="EMBL/GenBank/DDBJ databases">
        <title>Genome insight into feeding habits of ladybird beetles.</title>
        <authorList>
            <person name="Li H.-S."/>
            <person name="Huang Y.-H."/>
            <person name="Pang H."/>
        </authorList>
    </citation>
    <scope>NUCLEOTIDE SEQUENCE [LARGE SCALE GENOMIC DNA]</scope>
    <source>
        <strain evidence="5">SYSU_2023b</strain>
        <tissue evidence="5">Whole body</tissue>
    </source>
</reference>
<dbReference type="SMART" id="SM00360">
    <property type="entry name" value="RRM"/>
    <property type="match status" value="1"/>
</dbReference>
<feature type="compositionally biased region" description="Basic and acidic residues" evidence="3">
    <location>
        <begin position="185"/>
        <end position="202"/>
    </location>
</feature>
<dbReference type="GO" id="GO:0003723">
    <property type="term" value="F:RNA binding"/>
    <property type="evidence" value="ECO:0007669"/>
    <property type="project" value="UniProtKB-UniRule"/>
</dbReference>
<evidence type="ECO:0000313" key="5">
    <source>
        <dbReference type="EMBL" id="KAK9873187.1"/>
    </source>
</evidence>
<proteinExistence type="predicted"/>
<evidence type="ECO:0000256" key="3">
    <source>
        <dbReference type="SAM" id="MobiDB-lite"/>
    </source>
</evidence>
<feature type="domain" description="RRM" evidence="4">
    <location>
        <begin position="352"/>
        <end position="427"/>
    </location>
</feature>
<evidence type="ECO:0000256" key="2">
    <source>
        <dbReference type="PROSITE-ProRule" id="PRU00176"/>
    </source>
</evidence>
<gene>
    <name evidence="5" type="ORF">WA026_021420</name>
</gene>
<feature type="compositionally biased region" description="Polar residues" evidence="3">
    <location>
        <begin position="225"/>
        <end position="254"/>
    </location>
</feature>
<feature type="region of interest" description="Disordered" evidence="3">
    <location>
        <begin position="104"/>
        <end position="265"/>
    </location>
</feature>
<keyword evidence="1 2" id="KW-0694">RNA-binding</keyword>
<evidence type="ECO:0000313" key="6">
    <source>
        <dbReference type="Proteomes" id="UP001431783"/>
    </source>
</evidence>
<evidence type="ECO:0000256" key="1">
    <source>
        <dbReference type="ARBA" id="ARBA00022884"/>
    </source>
</evidence>
<dbReference type="Proteomes" id="UP001431783">
    <property type="component" value="Unassembled WGS sequence"/>
</dbReference>
<dbReference type="SUPFAM" id="SSF54928">
    <property type="entry name" value="RNA-binding domain, RBD"/>
    <property type="match status" value="1"/>
</dbReference>
<name>A0AAW1TXV4_9CUCU</name>
<protein>
    <recommendedName>
        <fullName evidence="4">RRM domain-containing protein</fullName>
    </recommendedName>
</protein>
<dbReference type="Gene3D" id="3.30.70.330">
    <property type="match status" value="1"/>
</dbReference>
<dbReference type="InterPro" id="IPR012677">
    <property type="entry name" value="Nucleotide-bd_a/b_plait_sf"/>
</dbReference>
<organism evidence="5 6">
    <name type="scientific">Henosepilachna vigintioctopunctata</name>
    <dbReference type="NCBI Taxonomy" id="420089"/>
    <lineage>
        <taxon>Eukaryota</taxon>
        <taxon>Metazoa</taxon>
        <taxon>Ecdysozoa</taxon>
        <taxon>Arthropoda</taxon>
        <taxon>Hexapoda</taxon>
        <taxon>Insecta</taxon>
        <taxon>Pterygota</taxon>
        <taxon>Neoptera</taxon>
        <taxon>Endopterygota</taxon>
        <taxon>Coleoptera</taxon>
        <taxon>Polyphaga</taxon>
        <taxon>Cucujiformia</taxon>
        <taxon>Coccinelloidea</taxon>
        <taxon>Coccinellidae</taxon>
        <taxon>Epilachninae</taxon>
        <taxon>Epilachnini</taxon>
        <taxon>Henosepilachna</taxon>
    </lineage>
</organism>
<feature type="compositionally biased region" description="Basic and acidic residues" evidence="3">
    <location>
        <begin position="122"/>
        <end position="151"/>
    </location>
</feature>
<dbReference type="EMBL" id="JARQZJ010000016">
    <property type="protein sequence ID" value="KAK9873187.1"/>
    <property type="molecule type" value="Genomic_DNA"/>
</dbReference>
<dbReference type="AlphaFoldDB" id="A0AAW1TXV4"/>
<accession>A0AAW1TXV4</accession>
<dbReference type="InterPro" id="IPR000504">
    <property type="entry name" value="RRM_dom"/>
</dbReference>
<keyword evidence="6" id="KW-1185">Reference proteome</keyword>
<feature type="compositionally biased region" description="Basic and acidic residues" evidence="3">
    <location>
        <begin position="158"/>
        <end position="174"/>
    </location>
</feature>
<dbReference type="InterPro" id="IPR035979">
    <property type="entry name" value="RBD_domain_sf"/>
</dbReference>
<feature type="compositionally biased region" description="Basic residues" evidence="3">
    <location>
        <begin position="203"/>
        <end position="212"/>
    </location>
</feature>
<comment type="caution">
    <text evidence="5">The sequence shown here is derived from an EMBL/GenBank/DDBJ whole genome shotgun (WGS) entry which is preliminary data.</text>
</comment>
<dbReference type="PROSITE" id="PS50102">
    <property type="entry name" value="RRM"/>
    <property type="match status" value="1"/>
</dbReference>
<sequence length="432" mass="50134">MARFGKRKRPTQSRKKALYVNMKGRRNARRKYLLPKKGLNQSTYESGFFDFLDVFWNNSRGMNIYNLTRQVAKVWDDLLPRPKLNKNTVLRDYYEEYKALQEKEKKRKEASQVVNQAAAGNEEERNRDIMKRQENVKRGSDSGTEGESRTDFDEDTETDARSSRSRSDVESRTDEGEDSMSETSGRSEADDLSRSESEPEPRRRQRKPRRRERKYESYEAYLRTKNAQSNMLKGTDQKSNNNTKVAEKQQSPSHQNKDANETNNKGAQEGVFFPVRPENSFDRIVQGDLENQTKLLEKLKICKPCSDPPYDQKVLIREDMKLVESDDSLEIHSHLPPPPQDRVSSKFMVPTNTLHVKNLIQGVQLHDLEEIFAIFLNDIVMFHILDTKYRGEAVVECKTVEAAGSIWKQLNGVPYKKLPLILEFANKEDLVE</sequence>
<evidence type="ECO:0000259" key="4">
    <source>
        <dbReference type="PROSITE" id="PS50102"/>
    </source>
</evidence>